<reference evidence="5" key="1">
    <citation type="submission" date="2007-11" db="EMBL/GenBank/DDBJ databases">
        <title>Complete genome sequence of Clostridium phytofermentans ISDg.</title>
        <authorList>
            <person name="Leschine S.B."/>
            <person name="Warnick T.A."/>
            <person name="Blanchard J.L."/>
            <person name="Schnell D.J."/>
            <person name="Petit E.L."/>
            <person name="LaTouf W.G."/>
            <person name="Copeland A."/>
            <person name="Lucas S."/>
            <person name="Lapidus A."/>
            <person name="Barry K."/>
            <person name="Glavina del Rio T."/>
            <person name="Dalin E."/>
            <person name="Tice H."/>
            <person name="Pitluck S."/>
            <person name="Kiss H."/>
            <person name="Brettin T."/>
            <person name="Bruce D."/>
            <person name="Detter J.C."/>
            <person name="Han C."/>
            <person name="Kuske C."/>
            <person name="Schmutz J."/>
            <person name="Larimer F."/>
            <person name="Land M."/>
            <person name="Hauser L."/>
            <person name="Kyrpides N."/>
            <person name="Kim E.A."/>
            <person name="Richardson P."/>
        </authorList>
    </citation>
    <scope>NUCLEOTIDE SEQUENCE [LARGE SCALE GENOMIC DNA]</scope>
    <source>
        <strain evidence="5">ATCC 700394 / DSM 18823 / ISDg</strain>
    </source>
</reference>
<dbReference type="PIRSF" id="PIRSF002599">
    <property type="entry name" value="Cold_shock_A"/>
    <property type="match status" value="1"/>
</dbReference>
<protein>
    <submittedName>
        <fullName evidence="4">Cold-shock DNA-binding domain protein</fullName>
    </submittedName>
</protein>
<keyword evidence="2" id="KW-0963">Cytoplasm</keyword>
<dbReference type="Gene3D" id="2.40.50.140">
    <property type="entry name" value="Nucleic acid-binding proteins"/>
    <property type="match status" value="1"/>
</dbReference>
<dbReference type="SMART" id="SM00357">
    <property type="entry name" value="CSP"/>
    <property type="match status" value="1"/>
</dbReference>
<evidence type="ECO:0000256" key="1">
    <source>
        <dbReference type="ARBA" id="ARBA00004496"/>
    </source>
</evidence>
<gene>
    <name evidence="4" type="ordered locus">Cphy_1162</name>
</gene>
<dbReference type="GO" id="GO:0005737">
    <property type="term" value="C:cytoplasm"/>
    <property type="evidence" value="ECO:0007669"/>
    <property type="project" value="UniProtKB-SubCell"/>
</dbReference>
<keyword evidence="5" id="KW-1185">Reference proteome</keyword>
<proteinExistence type="predicted"/>
<dbReference type="PANTHER" id="PTHR11544">
    <property type="entry name" value="COLD SHOCK DOMAIN CONTAINING PROTEINS"/>
    <property type="match status" value="1"/>
</dbReference>
<dbReference type="EMBL" id="CP000885">
    <property type="protein sequence ID" value="ABX41540.1"/>
    <property type="molecule type" value="Genomic_DNA"/>
</dbReference>
<sequence>MANYTGTVKWYDSERGYGFVSTNDGRDVFLHHSQIKEKGFDKEVHEGESIGFDIIEQEKGPAAINVHKNS</sequence>
<accession>A9KN41</accession>
<dbReference type="InterPro" id="IPR011129">
    <property type="entry name" value="CSD"/>
</dbReference>
<dbReference type="PROSITE" id="PS51857">
    <property type="entry name" value="CSD_2"/>
    <property type="match status" value="1"/>
</dbReference>
<dbReference type="AlphaFoldDB" id="A9KN41"/>
<dbReference type="InterPro" id="IPR012156">
    <property type="entry name" value="Cold_shock_CspA"/>
</dbReference>
<dbReference type="KEGG" id="cpy:Cphy_1162"/>
<organism evidence="4 5">
    <name type="scientific">Lachnoclostridium phytofermentans (strain ATCC 700394 / DSM 18823 / ISDg)</name>
    <name type="common">Clostridium phytofermentans</name>
    <dbReference type="NCBI Taxonomy" id="357809"/>
    <lineage>
        <taxon>Bacteria</taxon>
        <taxon>Bacillati</taxon>
        <taxon>Bacillota</taxon>
        <taxon>Clostridia</taxon>
        <taxon>Lachnospirales</taxon>
        <taxon>Lachnospiraceae</taxon>
    </lineage>
</organism>
<dbReference type="eggNOG" id="COG1278">
    <property type="taxonomic scope" value="Bacteria"/>
</dbReference>
<dbReference type="PRINTS" id="PR00050">
    <property type="entry name" value="COLDSHOCK"/>
</dbReference>
<evidence type="ECO:0000313" key="4">
    <source>
        <dbReference type="EMBL" id="ABX41540.1"/>
    </source>
</evidence>
<evidence type="ECO:0000259" key="3">
    <source>
        <dbReference type="PROSITE" id="PS51857"/>
    </source>
</evidence>
<dbReference type="GO" id="GO:0003677">
    <property type="term" value="F:DNA binding"/>
    <property type="evidence" value="ECO:0007669"/>
    <property type="project" value="UniProtKB-KW"/>
</dbReference>
<dbReference type="Proteomes" id="UP000000370">
    <property type="component" value="Chromosome"/>
</dbReference>
<dbReference type="HOGENOM" id="CLU_117621_7_0_9"/>
<dbReference type="Pfam" id="PF00313">
    <property type="entry name" value="CSD"/>
    <property type="match status" value="1"/>
</dbReference>
<comment type="subcellular location">
    <subcellularLocation>
        <location evidence="1">Cytoplasm</location>
    </subcellularLocation>
</comment>
<dbReference type="STRING" id="357809.Cphy_1162"/>
<dbReference type="OrthoDB" id="9805039at2"/>
<name>A9KN41_LACP7</name>
<dbReference type="InterPro" id="IPR012340">
    <property type="entry name" value="NA-bd_OB-fold"/>
</dbReference>
<feature type="domain" description="CSD" evidence="3">
    <location>
        <begin position="3"/>
        <end position="68"/>
    </location>
</feature>
<keyword evidence="4" id="KW-0238">DNA-binding</keyword>
<dbReference type="SUPFAM" id="SSF50249">
    <property type="entry name" value="Nucleic acid-binding proteins"/>
    <property type="match status" value="1"/>
</dbReference>
<evidence type="ECO:0000313" key="5">
    <source>
        <dbReference type="Proteomes" id="UP000000370"/>
    </source>
</evidence>
<dbReference type="CDD" id="cd04458">
    <property type="entry name" value="CSP_CDS"/>
    <property type="match status" value="1"/>
</dbReference>
<dbReference type="InterPro" id="IPR002059">
    <property type="entry name" value="CSP_DNA-bd"/>
</dbReference>
<dbReference type="InterPro" id="IPR050181">
    <property type="entry name" value="Cold_shock_domain"/>
</dbReference>
<evidence type="ECO:0000256" key="2">
    <source>
        <dbReference type="ARBA" id="ARBA00022490"/>
    </source>
</evidence>